<dbReference type="EC" id="1.4.1.14" evidence="19"/>
<comment type="cofactor">
    <cofactor evidence="2">
        <name>[3Fe-4S] cluster</name>
        <dbReference type="ChEBI" id="CHEBI:21137"/>
    </cofactor>
</comment>
<dbReference type="Pfam" id="PF01493">
    <property type="entry name" value="GXGXG"/>
    <property type="match status" value="1"/>
</dbReference>
<dbReference type="Pfam" id="PF01645">
    <property type="entry name" value="Glu_synthase"/>
    <property type="match status" value="1"/>
</dbReference>
<dbReference type="InterPro" id="IPR036485">
    <property type="entry name" value="Glu_synth_asu_C_sf"/>
</dbReference>
<dbReference type="Gene3D" id="3.40.50.720">
    <property type="entry name" value="NAD(P)-binding Rossmann-like Domain"/>
    <property type="match status" value="1"/>
</dbReference>
<evidence type="ECO:0000256" key="3">
    <source>
        <dbReference type="ARBA" id="ARBA00001974"/>
    </source>
</evidence>
<keyword evidence="9" id="KW-0285">Flavoprotein</keyword>
<dbReference type="SUPFAM" id="SSF56235">
    <property type="entry name" value="N-terminal nucleophile aminohydrolases (Ntn hydrolases)"/>
    <property type="match status" value="1"/>
</dbReference>
<evidence type="ECO:0000256" key="16">
    <source>
        <dbReference type="ARBA" id="ARBA00023014"/>
    </source>
</evidence>
<dbReference type="CDD" id="cd02808">
    <property type="entry name" value="GltS_FMN"/>
    <property type="match status" value="1"/>
</dbReference>
<evidence type="ECO:0000256" key="1">
    <source>
        <dbReference type="ARBA" id="ARBA00001917"/>
    </source>
</evidence>
<evidence type="ECO:0000256" key="6">
    <source>
        <dbReference type="ARBA" id="ARBA00004944"/>
    </source>
</evidence>
<evidence type="ECO:0000256" key="15">
    <source>
        <dbReference type="ARBA" id="ARBA00023004"/>
    </source>
</evidence>
<feature type="domain" description="Glutamine amidotransferase type-2" evidence="23">
    <location>
        <begin position="106"/>
        <end position="498"/>
    </location>
</feature>
<evidence type="ECO:0000256" key="12">
    <source>
        <dbReference type="ARBA" id="ARBA00022827"/>
    </source>
</evidence>
<dbReference type="InterPro" id="IPR006982">
    <property type="entry name" value="Glu_synth_centr_N"/>
</dbReference>
<dbReference type="GO" id="GO:0051538">
    <property type="term" value="F:3 iron, 4 sulfur cluster binding"/>
    <property type="evidence" value="ECO:0007669"/>
    <property type="project" value="UniProtKB-KW"/>
</dbReference>
<evidence type="ECO:0000256" key="8">
    <source>
        <dbReference type="ARBA" id="ARBA00022605"/>
    </source>
</evidence>
<dbReference type="InterPro" id="IPR006005">
    <property type="entry name" value="Glut_synth_ssu1"/>
</dbReference>
<dbReference type="InterPro" id="IPR009051">
    <property type="entry name" value="Helical_ferredxn"/>
</dbReference>
<dbReference type="Pfam" id="PF14691">
    <property type="entry name" value="Fer4_20"/>
    <property type="match status" value="1"/>
</dbReference>
<accession>A0A7J0DDJ7</accession>
<dbReference type="Gene3D" id="3.20.20.70">
    <property type="entry name" value="Aldolase class I"/>
    <property type="match status" value="4"/>
</dbReference>
<dbReference type="Gene3D" id="2.160.20.60">
    <property type="entry name" value="Glutamate synthase, alpha subunit, C-terminal domain"/>
    <property type="match status" value="1"/>
</dbReference>
<dbReference type="FunFam" id="3.50.50.60:FF:000022">
    <property type="entry name" value="Glutamate synthase [NADH], amyloplastic"/>
    <property type="match status" value="1"/>
</dbReference>
<keyword evidence="14" id="KW-0560">Oxidoreductase</keyword>
<reference evidence="25" key="1">
    <citation type="submission" date="2019-07" db="EMBL/GenBank/DDBJ databases">
        <title>De Novo Assembly of kiwifruit Actinidia rufa.</title>
        <authorList>
            <person name="Sugita-Konishi S."/>
            <person name="Sato K."/>
            <person name="Mori E."/>
            <person name="Abe Y."/>
            <person name="Kisaki G."/>
            <person name="Hamano K."/>
            <person name="Suezawa K."/>
            <person name="Otani M."/>
            <person name="Fukuda T."/>
            <person name="Manabe T."/>
            <person name="Gomi K."/>
            <person name="Tabuchi M."/>
            <person name="Akimitsu K."/>
            <person name="Kataoka I."/>
        </authorList>
    </citation>
    <scope>NUCLEOTIDE SEQUENCE [LARGE SCALE GENOMIC DNA]</scope>
    <source>
        <strain evidence="25">cv. Fuchu</strain>
    </source>
</reference>
<dbReference type="UniPathway" id="UPA00045"/>
<dbReference type="EMBL" id="BJWL01000159">
    <property type="protein sequence ID" value="GFS32188.1"/>
    <property type="molecule type" value="Genomic_DNA"/>
</dbReference>
<dbReference type="SUPFAM" id="SSF46548">
    <property type="entry name" value="alpha-helical ferredoxin"/>
    <property type="match status" value="1"/>
</dbReference>
<dbReference type="PIRSF" id="PIRSF000187">
    <property type="entry name" value="GOGAT"/>
    <property type="match status" value="1"/>
</dbReference>
<evidence type="ECO:0000256" key="10">
    <source>
        <dbReference type="ARBA" id="ARBA00022643"/>
    </source>
</evidence>
<comment type="catalytic activity">
    <reaction evidence="20">
        <text>2 L-glutamate + NAD(+) = L-glutamine + 2-oxoglutarate + NADH + H(+)</text>
        <dbReference type="Rhea" id="RHEA:13753"/>
        <dbReference type="ChEBI" id="CHEBI:15378"/>
        <dbReference type="ChEBI" id="CHEBI:16810"/>
        <dbReference type="ChEBI" id="CHEBI:29985"/>
        <dbReference type="ChEBI" id="CHEBI:57540"/>
        <dbReference type="ChEBI" id="CHEBI:57945"/>
        <dbReference type="ChEBI" id="CHEBI:58359"/>
        <dbReference type="EC" id="1.4.1.14"/>
    </reaction>
</comment>
<evidence type="ECO:0000313" key="25">
    <source>
        <dbReference type="Proteomes" id="UP000585474"/>
    </source>
</evidence>
<dbReference type="Proteomes" id="UP000585474">
    <property type="component" value="Unassembled WGS sequence"/>
</dbReference>
<evidence type="ECO:0000256" key="20">
    <source>
        <dbReference type="ARBA" id="ARBA00048867"/>
    </source>
</evidence>
<evidence type="ECO:0000256" key="5">
    <source>
        <dbReference type="ARBA" id="ARBA00004909"/>
    </source>
</evidence>
<gene>
    <name evidence="24" type="ORF">Acr_00g0021220</name>
</gene>
<dbReference type="FunFam" id="3.20.20.70:FF:000031">
    <property type="entry name" value="Glutamate synthase 1 [NADH]"/>
    <property type="match status" value="1"/>
</dbReference>
<protein>
    <recommendedName>
        <fullName evidence="19">glutamate synthase (NADH)</fullName>
        <ecNumber evidence="19">1.4.1.14</ecNumber>
    </recommendedName>
</protein>
<dbReference type="FunFam" id="3.60.20.10:FF:000043">
    <property type="entry name" value="Glutamate synthase 1 [NADH] chloroplastic"/>
    <property type="match status" value="1"/>
</dbReference>
<evidence type="ECO:0000256" key="19">
    <source>
        <dbReference type="ARBA" id="ARBA00024383"/>
    </source>
</evidence>
<dbReference type="InterPro" id="IPR028261">
    <property type="entry name" value="DPD_II"/>
</dbReference>
<dbReference type="Pfam" id="PF00310">
    <property type="entry name" value="GATase_2"/>
    <property type="match status" value="1"/>
</dbReference>
<proteinExistence type="inferred from homology"/>
<dbReference type="CDD" id="cd00713">
    <property type="entry name" value="GltS"/>
    <property type="match status" value="1"/>
</dbReference>
<evidence type="ECO:0000256" key="17">
    <source>
        <dbReference type="ARBA" id="ARBA00023164"/>
    </source>
</evidence>
<dbReference type="InterPro" id="IPR017932">
    <property type="entry name" value="GATase_2_dom"/>
</dbReference>
<dbReference type="OrthoDB" id="4327079at2759"/>
<evidence type="ECO:0000256" key="14">
    <source>
        <dbReference type="ARBA" id="ARBA00023002"/>
    </source>
</evidence>
<dbReference type="GO" id="GO:0016639">
    <property type="term" value="F:oxidoreductase activity, acting on the CH-NH2 group of donors, NAD or NADP as acceptor"/>
    <property type="evidence" value="ECO:0007669"/>
    <property type="project" value="InterPro"/>
</dbReference>
<comment type="cofactor">
    <cofactor evidence="3">
        <name>FAD</name>
        <dbReference type="ChEBI" id="CHEBI:57692"/>
    </cofactor>
</comment>
<evidence type="ECO:0000313" key="24">
    <source>
        <dbReference type="EMBL" id="GFS32188.1"/>
    </source>
</evidence>
<dbReference type="SUPFAM" id="SSF69336">
    <property type="entry name" value="Alpha subunit of glutamate synthase, C-terminal domain"/>
    <property type="match status" value="1"/>
</dbReference>
<dbReference type="InterPro" id="IPR029055">
    <property type="entry name" value="Ntn_hydrolases_N"/>
</dbReference>
<dbReference type="InterPro" id="IPR013785">
    <property type="entry name" value="Aldolase_TIM"/>
</dbReference>
<keyword evidence="13" id="KW-0315">Glutamine amidotransferase</keyword>
<dbReference type="Gene3D" id="3.60.20.10">
    <property type="entry name" value="Glutamine Phosphoribosylpyrophosphate, subunit 1, domain 1"/>
    <property type="match status" value="1"/>
</dbReference>
<evidence type="ECO:0000256" key="9">
    <source>
        <dbReference type="ARBA" id="ARBA00022630"/>
    </source>
</evidence>
<evidence type="ECO:0000256" key="13">
    <source>
        <dbReference type="ARBA" id="ARBA00022962"/>
    </source>
</evidence>
<keyword evidence="11" id="KW-0479">Metal-binding</keyword>
<evidence type="ECO:0000256" key="22">
    <source>
        <dbReference type="SAM" id="MobiDB-lite"/>
    </source>
</evidence>
<comment type="pathway">
    <text evidence="4">Energy metabolism; nitrogen metabolism.</text>
</comment>
<dbReference type="InterPro" id="IPR036188">
    <property type="entry name" value="FAD/NAD-bd_sf"/>
</dbReference>
<dbReference type="UniPathway" id="UPA00634">
    <property type="reaction ID" value="UER00690"/>
</dbReference>
<keyword evidence="16" id="KW-0411">Iron-sulfur</keyword>
<evidence type="ECO:0000256" key="4">
    <source>
        <dbReference type="ARBA" id="ARBA00004802"/>
    </source>
</evidence>
<dbReference type="SUPFAM" id="SSF51971">
    <property type="entry name" value="Nucleotide-binding domain"/>
    <property type="match status" value="1"/>
</dbReference>
<dbReference type="Gene3D" id="1.10.1060.10">
    <property type="entry name" value="Alpha-helical ferredoxin"/>
    <property type="match status" value="1"/>
</dbReference>
<dbReference type="FunFam" id="1.10.1060.10:FF:000009">
    <property type="entry name" value="Glutamate synthase 1 [NADH] chloroplastic"/>
    <property type="match status" value="1"/>
</dbReference>
<comment type="caution">
    <text evidence="24">The sequence shown here is derived from an EMBL/GenBank/DDBJ whole genome shotgun (WGS) entry which is preliminary data.</text>
</comment>
<dbReference type="PANTHER" id="PTHR43100">
    <property type="entry name" value="GLUTAMATE SYNTHASE [NADPH] SMALL CHAIN"/>
    <property type="match status" value="1"/>
</dbReference>
<dbReference type="GO" id="GO:0016040">
    <property type="term" value="F:glutamate synthase (NADH) activity"/>
    <property type="evidence" value="ECO:0007669"/>
    <property type="project" value="UniProtKB-EC"/>
</dbReference>
<keyword evidence="15" id="KW-0408">Iron</keyword>
<dbReference type="FunFam" id="3.40.50.720:FF:000113">
    <property type="entry name" value="Glutamate synthase [NADH], amyloplastic"/>
    <property type="match status" value="1"/>
</dbReference>
<dbReference type="Pfam" id="PF07992">
    <property type="entry name" value="Pyr_redox_2"/>
    <property type="match status" value="1"/>
</dbReference>
<dbReference type="PROSITE" id="PS51278">
    <property type="entry name" value="GATASE_TYPE_2"/>
    <property type="match status" value="1"/>
</dbReference>
<organism evidence="24 25">
    <name type="scientific">Actinidia rufa</name>
    <dbReference type="NCBI Taxonomy" id="165716"/>
    <lineage>
        <taxon>Eukaryota</taxon>
        <taxon>Viridiplantae</taxon>
        <taxon>Streptophyta</taxon>
        <taxon>Embryophyta</taxon>
        <taxon>Tracheophyta</taxon>
        <taxon>Spermatophyta</taxon>
        <taxon>Magnoliopsida</taxon>
        <taxon>eudicotyledons</taxon>
        <taxon>Gunneridae</taxon>
        <taxon>Pentapetalae</taxon>
        <taxon>asterids</taxon>
        <taxon>Ericales</taxon>
        <taxon>Actinidiaceae</taxon>
        <taxon>Actinidia</taxon>
    </lineage>
</organism>
<dbReference type="PANTHER" id="PTHR43100:SF1">
    <property type="entry name" value="GLUTAMATE SYNTHASE [NADPH] SMALL CHAIN"/>
    <property type="match status" value="1"/>
</dbReference>
<feature type="region of interest" description="Disordered" evidence="22">
    <location>
        <begin position="1029"/>
        <end position="1058"/>
    </location>
</feature>
<dbReference type="InterPro" id="IPR012220">
    <property type="entry name" value="Glu_synth_euk"/>
</dbReference>
<dbReference type="GO" id="GO:0005506">
    <property type="term" value="F:iron ion binding"/>
    <property type="evidence" value="ECO:0007669"/>
    <property type="project" value="InterPro"/>
</dbReference>
<evidence type="ECO:0000256" key="7">
    <source>
        <dbReference type="ARBA" id="ARBA00009716"/>
    </source>
</evidence>
<dbReference type="SUPFAM" id="SSF51395">
    <property type="entry name" value="FMN-linked oxidoreductases"/>
    <property type="match status" value="1"/>
</dbReference>
<dbReference type="CDD" id="cd00982">
    <property type="entry name" value="gltB_C"/>
    <property type="match status" value="1"/>
</dbReference>
<keyword evidence="8" id="KW-0028">Amino-acid biosynthesis</keyword>
<dbReference type="InterPro" id="IPR002932">
    <property type="entry name" value="Glu_synthdom"/>
</dbReference>
<sequence>MSVASSSSLHTRTSELPSITKPFANHQLNVVSLGRVRFARAKRSGVLEKRFYGTRVRAVSGEKLHLWRSDGPGRAPKLRMVVRSALSQVPQKPLGLYDPTFDKDSCGVGFVAELSGESSRKTVTDAIEMLVRMSHRGACGCETNTGDGAGILVALPHDFYKEAARDIGFELPPPGEYAVGMFFLPTSENRKEQSKIVFTKVAESLGHTVLGWRTVPTDNTGLGQSALQTEPVVEQVFLTPTNRSKAEFEQQLYILRRVSMVAIRAALNLQHGGVRDFYICSLSSRTVVYKGQLKPDQLKEYYYADLGNERFTSYMALIHSRFSTNTFPSWDRAQPMRLLGHNGEINTLRGNVNWMKAREGLLKCKELGLSKNEMKKLLPIVDASSSDSAGRSLPEAIMMMIPEAWQNDKNMDPDRKALYEYFSALMEPWDGPALISFTDGRYLGATLDRNGLRPGRFYVTHSGRVIMASEVGVVDIPPEDVCKKGRLNPGMMLLVDFDKHAVVDDATLRQQYALARPYGEWLKRQKIVLNDIVVESVSESERIPPAIAGVVRTSNDDDNMENMGIQGLLAPLKAFGYTVESLEMLLLPMAKDGIEALGSMGNDAPLAVMSNREKLTFEYFKQMFAQVTNPPIDPIREKVVTSMECMIGPEGDLTEATEEQCHRLSLKGPLLSIEEMEAIKKMNYRGWRSKVIDITYSKDRGRKGLEETLEKICSEAHDAIKEGYTTVVLSDRGYENQLGVSVLHSLFTEACVAVSSLLAVGAVHHHLVRMLQRTRIGLVVESAEPREVHHFCTLVGFGADAICPYLSIEAIWRLQVDGKIPPKASGEFHSKDELVKKYFKASNYGMMKVLAKMGISTLASYKGAQIFEAVGLSSEVMERCFAGTPSRVEGATFEVLAHDALQLHELAFPKRGFPPGSAEAVSLPNPGDYHWRKGGEVHLNDPLAIAKLQEAAKSNSVAAYKEYSKRVQELNKSCNLRGLLKFKEAEVKVPLDEVEPASEIVKRFCTGAMSYGSISLEAHTTLAMAMNKIGGKSNTGEGGENPSRLEPLPDGSKNPKRSAIKQVASGRFGVSIDYLTNADELQIKMAQGAKPGEGGELPGHKVIGDIAITRNSTAGVGLISPPPHHDIYSIEDLAQLIHDLKNANPGARISVKLVSEAGTGASRWTGIKNAGLPWELGLAETHQTLVANDLRGRAVLQTDGQLKTGRDVAIAALLGAEDATKIPVQLALLPKIQYFERSLQANLNMLLTFFFMLAEEVREIMSQLGFRKINEMVGRSDMLELDKEVTKDNEKLKNIDLSLLLRPAADIRPEAAQYCVQKQDHGLEMALDQKLITQSKAALEKGLPVYIETPVCNVNRAVGTMLSHEVAKRYRMVGLPADTIYIKLNGSAGQSLGAFLGRGITLELEGDSNDYVGKGLSGGKIVVYPPKGSQFDPKENIVIGNVALYGATSGEAYFNGMAAERFCVRNSGAKTVVEGVGDHGCEYMTGGTVVVLGKTGRNFAAGMSGGIAYVLDVDGTFQSRCNHELVDLDKVEEEEEDIMTLRTMIQQHQRYTNSQLAREVLANFDNLLPKFVKVFPRDYKRVLASIKEEKIAKEAAASAAKEADEPEEAELMEKDAFEELKKLASLSSNGKGIQKVEEAEPLARPTRVPDAVKHRGFVAYEREAISYRDPNVRMNDWKEVMKEVKPGALLKTQSARCMDCGTPFCHQENSGCPLGNKIPEFNELVYQNRWREALDRLLETNNFPEFTGRVCPAPCEGSCVLGIIENPVSIKTIECSIIDKAFEEGWMVPRPPLKRTGKKVAIVGSGPAGLAAADQLNRMGHSVTVFERADRIGGLMMYGVPNMKADKVDIVQRRVDLMEQEGINFVVNANIGKDPLYSLDRLREENDAIVLAVGATKPRDLPVPGRELSGVHFAMEFLHSNTKSLLDSYLEDGNYISAKDKKVVVIGGGDTGTDCIGTSIRHGCSSMVNLELLPEPPRTRAPGNPWPQWPRVFRVDYGHQEAAAKFGKDPRSYEVLTKRFVGDENGVLKGLEVVRVQWEKDASGKFQFKEVEGSEEIIEADLVLLAMGFLGPESGLADKLGLERDNRSNFKADYGRFSTNVEGVFAAGDCRRGQSLWSCGPSQKVDKRLLRWTIFS</sequence>
<dbReference type="InterPro" id="IPR023753">
    <property type="entry name" value="FAD/NAD-binding_dom"/>
</dbReference>
<evidence type="ECO:0000256" key="11">
    <source>
        <dbReference type="ARBA" id="ARBA00022723"/>
    </source>
</evidence>
<comment type="pathway">
    <text evidence="5">Nitrogen metabolism.</text>
</comment>
<name>A0A7J0DDJ7_9ERIC</name>
<dbReference type="Gene3D" id="3.50.50.60">
    <property type="entry name" value="FAD/NAD(P)-binding domain"/>
    <property type="match status" value="1"/>
</dbReference>
<evidence type="ECO:0000256" key="18">
    <source>
        <dbReference type="ARBA" id="ARBA00023291"/>
    </source>
</evidence>
<keyword evidence="12" id="KW-0274">FAD</keyword>
<dbReference type="GO" id="GO:0050660">
    <property type="term" value="F:flavin adenine dinucleotide binding"/>
    <property type="evidence" value="ECO:0007669"/>
    <property type="project" value="InterPro"/>
</dbReference>
<feature type="active site" description="For GATase activity" evidence="21">
    <location>
        <position position="106"/>
    </location>
</feature>
<comment type="similarity">
    <text evidence="7">Belongs to the glutamate synthase family.</text>
</comment>
<dbReference type="InterPro" id="IPR002489">
    <property type="entry name" value="Glu_synth_asu_C"/>
</dbReference>
<keyword evidence="17" id="KW-0314">Glutamate biosynthesis</keyword>
<evidence type="ECO:0000256" key="21">
    <source>
        <dbReference type="PIRSR" id="PIRSR000187-1"/>
    </source>
</evidence>
<dbReference type="PRINTS" id="PR00419">
    <property type="entry name" value="ADXRDTASE"/>
</dbReference>
<dbReference type="FunFam" id="2.160.20.60:FF:000001">
    <property type="entry name" value="Glutamate synthase, large subunit"/>
    <property type="match status" value="1"/>
</dbReference>
<dbReference type="Pfam" id="PF04898">
    <property type="entry name" value="Glu_syn_central"/>
    <property type="match status" value="1"/>
</dbReference>
<keyword evidence="10" id="KW-0288">FMN</keyword>
<evidence type="ECO:0000259" key="23">
    <source>
        <dbReference type="PROSITE" id="PS51278"/>
    </source>
</evidence>
<comment type="pathway">
    <text evidence="6">Amino-acid biosynthesis; L-glutamate biosynthesis via GLT pathway; L-glutamate from 2-oxoglutarate and L-glutamine (NAD(+) route): step 1/1.</text>
</comment>
<dbReference type="GO" id="GO:0097054">
    <property type="term" value="P:L-glutamate biosynthetic process"/>
    <property type="evidence" value="ECO:0007669"/>
    <property type="project" value="UniProtKB-UniPathway"/>
</dbReference>
<evidence type="ECO:0000256" key="2">
    <source>
        <dbReference type="ARBA" id="ARBA00001927"/>
    </source>
</evidence>
<keyword evidence="18" id="KW-0003">3Fe-4S</keyword>
<dbReference type="GO" id="GO:0010181">
    <property type="term" value="F:FMN binding"/>
    <property type="evidence" value="ECO:0007669"/>
    <property type="project" value="InterPro"/>
</dbReference>
<comment type="cofactor">
    <cofactor evidence="1">
        <name>FMN</name>
        <dbReference type="ChEBI" id="CHEBI:58210"/>
    </cofactor>
</comment>
<dbReference type="InterPro" id="IPR051394">
    <property type="entry name" value="Glutamate_Synthase"/>
</dbReference>
<dbReference type="NCBIfam" id="TIGR01317">
    <property type="entry name" value="GOGAT_sm_gam"/>
    <property type="match status" value="1"/>
</dbReference>
<keyword evidence="25" id="KW-1185">Reference proteome</keyword>